<name>A0A963YVZ4_9PROT</name>
<dbReference type="RefSeq" id="WP_227323494.1">
    <property type="nucleotide sequence ID" value="NZ_JAESVB010000018.1"/>
</dbReference>
<proteinExistence type="inferred from homology"/>
<dbReference type="Gene3D" id="3.40.630.30">
    <property type="match status" value="1"/>
</dbReference>
<keyword evidence="6" id="KW-1185">Reference proteome</keyword>
<dbReference type="PROSITE" id="PS51186">
    <property type="entry name" value="GNAT"/>
    <property type="match status" value="1"/>
</dbReference>
<comment type="caution">
    <text evidence="5">The sequence shown here is derived from an EMBL/GenBank/DDBJ whole genome shotgun (WGS) entry which is preliminary data.</text>
</comment>
<dbReference type="Proteomes" id="UP000708298">
    <property type="component" value="Unassembled WGS sequence"/>
</dbReference>
<organism evidence="5 6">
    <name type="scientific">Acidisoma silvae</name>
    <dbReference type="NCBI Taxonomy" id="2802396"/>
    <lineage>
        <taxon>Bacteria</taxon>
        <taxon>Pseudomonadati</taxon>
        <taxon>Pseudomonadota</taxon>
        <taxon>Alphaproteobacteria</taxon>
        <taxon>Acetobacterales</taxon>
        <taxon>Acidocellaceae</taxon>
        <taxon>Acidisoma</taxon>
    </lineage>
</organism>
<accession>A0A963YVZ4</accession>
<dbReference type="InterPro" id="IPR000182">
    <property type="entry name" value="GNAT_dom"/>
</dbReference>
<reference evidence="5" key="2">
    <citation type="submission" date="2021-01" db="EMBL/GenBank/DDBJ databases">
        <authorList>
            <person name="Mieszkin S."/>
            <person name="Pouder E."/>
            <person name="Alain K."/>
        </authorList>
    </citation>
    <scope>NUCLEOTIDE SEQUENCE</scope>
    <source>
        <strain evidence="5">HW T2.11</strain>
    </source>
</reference>
<dbReference type="PANTHER" id="PTHR43792">
    <property type="entry name" value="GNAT FAMILY, PUTATIVE (AFU_ORTHOLOGUE AFUA_3G00765)-RELATED-RELATED"/>
    <property type="match status" value="1"/>
</dbReference>
<feature type="domain" description="N-acetyltransferase" evidence="4">
    <location>
        <begin position="26"/>
        <end position="181"/>
    </location>
</feature>
<evidence type="ECO:0000313" key="5">
    <source>
        <dbReference type="EMBL" id="MCB8877854.1"/>
    </source>
</evidence>
<dbReference type="AlphaFoldDB" id="A0A963YVZ4"/>
<evidence type="ECO:0000256" key="2">
    <source>
        <dbReference type="ARBA" id="ARBA00023315"/>
    </source>
</evidence>
<gene>
    <name evidence="5" type="ORF">ASILVAE211_21865</name>
</gene>
<protein>
    <submittedName>
        <fullName evidence="5">GNAT family N-acetyltransferase</fullName>
    </submittedName>
</protein>
<dbReference type="InterPro" id="IPR051531">
    <property type="entry name" value="N-acetyltransferase"/>
</dbReference>
<dbReference type="GO" id="GO:0016747">
    <property type="term" value="F:acyltransferase activity, transferring groups other than amino-acyl groups"/>
    <property type="evidence" value="ECO:0007669"/>
    <property type="project" value="InterPro"/>
</dbReference>
<comment type="similarity">
    <text evidence="3">Belongs to the acetyltransferase family. RimJ subfamily.</text>
</comment>
<keyword evidence="2" id="KW-0012">Acyltransferase</keyword>
<dbReference type="Pfam" id="PF13302">
    <property type="entry name" value="Acetyltransf_3"/>
    <property type="match status" value="1"/>
</dbReference>
<evidence type="ECO:0000313" key="6">
    <source>
        <dbReference type="Proteomes" id="UP000708298"/>
    </source>
</evidence>
<sequence>MIVEPCETLSTNRLVLRWVSLDDASSTSKLMTPAVSRCLASWPIPFTVDMAKTLISKLRDLALRGDALPFAITARQDGELLGWASIVRNPQKSAFASLSFWLGEAHHGKGYMREIASIIVTVGFKRLCVDIIEAGAQTANVGSFAVMKACGMTPAGERMVYASARARKELCYFYEVRRPLPPNEWSSQKCP</sequence>
<dbReference type="EMBL" id="JAESVB010000018">
    <property type="protein sequence ID" value="MCB8877854.1"/>
    <property type="molecule type" value="Genomic_DNA"/>
</dbReference>
<reference evidence="5" key="1">
    <citation type="journal article" date="2021" name="Microorganisms">
        <title>Acidisoma silvae sp. nov. and Acidisomacellulosilytica sp. nov., Two Acidophilic Bacteria Isolated from Decaying Wood, Hydrolyzing Cellulose and Producing Poly-3-hydroxybutyrate.</title>
        <authorList>
            <person name="Mieszkin S."/>
            <person name="Pouder E."/>
            <person name="Uroz S."/>
            <person name="Simon-Colin C."/>
            <person name="Alain K."/>
        </authorList>
    </citation>
    <scope>NUCLEOTIDE SEQUENCE</scope>
    <source>
        <strain evidence="5">HW T2.11</strain>
    </source>
</reference>
<evidence type="ECO:0000259" key="4">
    <source>
        <dbReference type="PROSITE" id="PS51186"/>
    </source>
</evidence>
<dbReference type="SUPFAM" id="SSF55729">
    <property type="entry name" value="Acyl-CoA N-acyltransferases (Nat)"/>
    <property type="match status" value="1"/>
</dbReference>
<evidence type="ECO:0000256" key="1">
    <source>
        <dbReference type="ARBA" id="ARBA00022679"/>
    </source>
</evidence>
<dbReference type="InterPro" id="IPR016181">
    <property type="entry name" value="Acyl_CoA_acyltransferase"/>
</dbReference>
<evidence type="ECO:0000256" key="3">
    <source>
        <dbReference type="ARBA" id="ARBA00038502"/>
    </source>
</evidence>
<keyword evidence="1" id="KW-0808">Transferase</keyword>
<dbReference type="PANTHER" id="PTHR43792:SF8">
    <property type="entry name" value="[RIBOSOMAL PROTEIN US5]-ALANINE N-ACETYLTRANSFERASE"/>
    <property type="match status" value="1"/>
</dbReference>